<organism evidence="1 2">
    <name type="scientific">Lolium multiflorum</name>
    <name type="common">Italian ryegrass</name>
    <name type="synonym">Lolium perenne subsp. multiflorum</name>
    <dbReference type="NCBI Taxonomy" id="4521"/>
    <lineage>
        <taxon>Eukaryota</taxon>
        <taxon>Viridiplantae</taxon>
        <taxon>Streptophyta</taxon>
        <taxon>Embryophyta</taxon>
        <taxon>Tracheophyta</taxon>
        <taxon>Spermatophyta</taxon>
        <taxon>Magnoliopsida</taxon>
        <taxon>Liliopsida</taxon>
        <taxon>Poales</taxon>
        <taxon>Poaceae</taxon>
        <taxon>BOP clade</taxon>
        <taxon>Pooideae</taxon>
        <taxon>Poodae</taxon>
        <taxon>Poeae</taxon>
        <taxon>Poeae Chloroplast Group 2 (Poeae type)</taxon>
        <taxon>Loliodinae</taxon>
        <taxon>Loliinae</taxon>
        <taxon>Lolium</taxon>
    </lineage>
</organism>
<dbReference type="EMBL" id="JAUUTY010000006">
    <property type="protein sequence ID" value="KAK1620281.1"/>
    <property type="molecule type" value="Genomic_DNA"/>
</dbReference>
<dbReference type="PANTHER" id="PTHR47481">
    <property type="match status" value="1"/>
</dbReference>
<reference evidence="1" key="1">
    <citation type="submission" date="2023-07" db="EMBL/GenBank/DDBJ databases">
        <title>A chromosome-level genome assembly of Lolium multiflorum.</title>
        <authorList>
            <person name="Chen Y."/>
            <person name="Copetti D."/>
            <person name="Kolliker R."/>
            <person name="Studer B."/>
        </authorList>
    </citation>
    <scope>NUCLEOTIDE SEQUENCE</scope>
    <source>
        <strain evidence="1">02402/16</strain>
        <tissue evidence="1">Leaf</tissue>
    </source>
</reference>
<accession>A0AAD8RGD2</accession>
<dbReference type="Pfam" id="PF14223">
    <property type="entry name" value="Retrotran_gag_2"/>
    <property type="match status" value="1"/>
</dbReference>
<proteinExistence type="predicted"/>
<dbReference type="PANTHER" id="PTHR47481:SF31">
    <property type="entry name" value="OS01G0873500 PROTEIN"/>
    <property type="match status" value="1"/>
</dbReference>
<comment type="caution">
    <text evidence="1">The sequence shown here is derived from an EMBL/GenBank/DDBJ whole genome shotgun (WGS) entry which is preliminary data.</text>
</comment>
<sequence length="381" mass="42934">MGYLDGYVPEPSKTITSTDKGAEVTIPNPEYARWTAQDQTVLAYLLRNMSREVLTQLVGLTSSVAVWKAVTEMFSSQSKARVVHLRTQLNQTRRENFSTGAAYFDRVKSLTDEMCTAGKPQDDDDVASYILAGLDDEYNGFMAAITALIKAQQSVRLGDLYSQFLSYESCLEGQNPNSGTNGDLSVNAASRGNYGNRANNGEGVAMEATLKEEAMVATLKEEAMVDIAKTTSISNNIAKVEDVPFMIDKDRMLYARFAARVGIRRFAVGRDSTKTFKVLNAPLMQRWDHMMILCIQLMLVMMLLIQRQNRHWDLQRDLPRIPQALLRKVPLRIRLLPIPLNHAYVRRVARVHVCAWQLHSRVPGIFCAEFFISRAVWIRCG</sequence>
<gene>
    <name evidence="1" type="ORF">QYE76_025798</name>
</gene>
<keyword evidence="2" id="KW-1185">Reference proteome</keyword>
<dbReference type="Proteomes" id="UP001231189">
    <property type="component" value="Unassembled WGS sequence"/>
</dbReference>
<name>A0AAD8RGD2_LOLMU</name>
<protein>
    <submittedName>
        <fullName evidence="1">Uncharacterized protein</fullName>
    </submittedName>
</protein>
<evidence type="ECO:0000313" key="2">
    <source>
        <dbReference type="Proteomes" id="UP001231189"/>
    </source>
</evidence>
<dbReference type="AlphaFoldDB" id="A0AAD8RGD2"/>
<evidence type="ECO:0000313" key="1">
    <source>
        <dbReference type="EMBL" id="KAK1620281.1"/>
    </source>
</evidence>